<dbReference type="VEuPathDB" id="FungiDB:SeMB42_g05968"/>
<protein>
    <submittedName>
        <fullName evidence="2">Uncharacterized protein</fullName>
    </submittedName>
</protein>
<dbReference type="PANTHER" id="PTHR11102">
    <property type="entry name" value="SEL-1-LIKE PROTEIN"/>
    <property type="match status" value="1"/>
</dbReference>
<name>A0A507CZY7_9FUNG</name>
<evidence type="ECO:0000313" key="2">
    <source>
        <dbReference type="EMBL" id="TPX44470.1"/>
    </source>
</evidence>
<reference evidence="2 3" key="1">
    <citation type="journal article" date="2019" name="Sci. Rep.">
        <title>Comparative genomics of chytrid fungi reveal insights into the obligate biotrophic and pathogenic lifestyle of Synchytrium endobioticum.</title>
        <authorList>
            <person name="van de Vossenberg B.T.L.H."/>
            <person name="Warris S."/>
            <person name="Nguyen H.D.T."/>
            <person name="van Gent-Pelzer M.P.E."/>
            <person name="Joly D.L."/>
            <person name="van de Geest H.C."/>
            <person name="Bonants P.J.M."/>
            <person name="Smith D.S."/>
            <person name="Levesque C.A."/>
            <person name="van der Lee T.A.J."/>
        </authorList>
    </citation>
    <scope>NUCLEOTIDE SEQUENCE [LARGE SCALE GENOMIC DNA]</scope>
    <source>
        <strain evidence="2 3">LEV6574</strain>
    </source>
</reference>
<organism evidence="2 3">
    <name type="scientific">Synchytrium endobioticum</name>
    <dbReference type="NCBI Taxonomy" id="286115"/>
    <lineage>
        <taxon>Eukaryota</taxon>
        <taxon>Fungi</taxon>
        <taxon>Fungi incertae sedis</taxon>
        <taxon>Chytridiomycota</taxon>
        <taxon>Chytridiomycota incertae sedis</taxon>
        <taxon>Chytridiomycetes</taxon>
        <taxon>Synchytriales</taxon>
        <taxon>Synchytriaceae</taxon>
        <taxon>Synchytrium</taxon>
    </lineage>
</organism>
<dbReference type="PANTHER" id="PTHR11102:SF160">
    <property type="entry name" value="ERAD-ASSOCIATED E3 UBIQUITIN-PROTEIN LIGASE COMPONENT HRD3"/>
    <property type="match status" value="1"/>
</dbReference>
<dbReference type="InterPro" id="IPR006597">
    <property type="entry name" value="Sel1-like"/>
</dbReference>
<dbReference type="AlphaFoldDB" id="A0A507CZY7"/>
<comment type="similarity">
    <text evidence="1">Belongs to the sel-1 family.</text>
</comment>
<dbReference type="SUPFAM" id="SSF81901">
    <property type="entry name" value="HCP-like"/>
    <property type="match status" value="3"/>
</dbReference>
<dbReference type="Proteomes" id="UP000320475">
    <property type="component" value="Unassembled WGS sequence"/>
</dbReference>
<dbReference type="InterPro" id="IPR050767">
    <property type="entry name" value="Sel1_AlgK"/>
</dbReference>
<proteinExistence type="inferred from homology"/>
<dbReference type="Pfam" id="PF08238">
    <property type="entry name" value="Sel1"/>
    <property type="match status" value="9"/>
</dbReference>
<sequence>MAALAVKAIPPASKINTDTPTTAYGLPPPIITNLTEQDDAKSIMSPTVATQLADLKDLLVNVCDAVNAILRKNKDATQLLKQLNAVKDAFLANLASLSHHVSMPPTQPPTRPASPTKSIRSHNLHMLNHPMSPDEVDSISVLAHWVNEFRSAVVSLNDRIMKVKSANLMTISAKKKKLEKGVGEVADAWNNLMMNLSIAIARTGTTFAVNATENVAKLALASGNPDWDDLVLDDAEVLVLQGDKFILGFGVRKDPQTAYRRYEAAASHPQALTMLGLMNEMGIGRPAKDLAAAASFYQQAADRGDAVALTALGRLYESGQGVDVNLGKARECYQRAAEKGDPDGMASLGMVLERGIGDLHPNPASALRWYTLAAQQFNHARSATAAGCLLYKGQGLDVAVNQVQAVKFFRQAAALGNEHAMNSLGVAYEEGCGVAKDLGLAKEWYLRASEGGSASAMANLGNMYLTEKNYEQAFRVFQLAWSMGCVEGAYGLGQMYQQGCKEGGTSDTIFLRRDAKMAERYFASAVQQCHLPSCLALGKLYLKPLFNNPTAALPLIAEAASQIPEAMELVGHLYETGTGCANEMIDEAVKWYKRAIEANEKHGKAMVRLGMLMERGHGVQKELGRAADLYEEAGKRGNVEALERLEALKRVGLL</sequence>
<comment type="caution">
    <text evidence="2">The sequence shown here is derived from an EMBL/GenBank/DDBJ whole genome shotgun (WGS) entry which is preliminary data.</text>
</comment>
<accession>A0A507CZY7</accession>
<gene>
    <name evidence="2" type="ORF">SeLEV6574_g04479</name>
</gene>
<dbReference type="EMBL" id="QEAM01000181">
    <property type="protein sequence ID" value="TPX44470.1"/>
    <property type="molecule type" value="Genomic_DNA"/>
</dbReference>
<evidence type="ECO:0000313" key="3">
    <source>
        <dbReference type="Proteomes" id="UP000320475"/>
    </source>
</evidence>
<dbReference type="OrthoDB" id="2384430at2759"/>
<evidence type="ECO:0000256" key="1">
    <source>
        <dbReference type="ARBA" id="ARBA00038101"/>
    </source>
</evidence>
<dbReference type="InterPro" id="IPR011990">
    <property type="entry name" value="TPR-like_helical_dom_sf"/>
</dbReference>
<dbReference type="SMART" id="SM00671">
    <property type="entry name" value="SEL1"/>
    <property type="match status" value="10"/>
</dbReference>
<dbReference type="Gene3D" id="1.25.40.10">
    <property type="entry name" value="Tetratricopeptide repeat domain"/>
    <property type="match status" value="3"/>
</dbReference>